<feature type="compositionally biased region" description="Polar residues" evidence="1">
    <location>
        <begin position="373"/>
        <end position="383"/>
    </location>
</feature>
<organism evidence="3">
    <name type="scientific">viral metagenome</name>
    <dbReference type="NCBI Taxonomy" id="1070528"/>
    <lineage>
        <taxon>unclassified sequences</taxon>
        <taxon>metagenomes</taxon>
        <taxon>organismal metagenomes</taxon>
    </lineage>
</organism>
<feature type="domain" description="OTU" evidence="2">
    <location>
        <begin position="16"/>
        <end position="189"/>
    </location>
</feature>
<feature type="region of interest" description="Disordered" evidence="1">
    <location>
        <begin position="197"/>
        <end position="249"/>
    </location>
</feature>
<name>A0A6C0JKK2_9ZZZZ</name>
<dbReference type="Gene3D" id="3.90.70.80">
    <property type="match status" value="1"/>
</dbReference>
<dbReference type="CDD" id="cd22744">
    <property type="entry name" value="OTU"/>
    <property type="match status" value="1"/>
</dbReference>
<evidence type="ECO:0000313" key="3">
    <source>
        <dbReference type="EMBL" id="QHU06192.1"/>
    </source>
</evidence>
<dbReference type="AlphaFoldDB" id="A0A6C0JKK2"/>
<dbReference type="PROSITE" id="PS50802">
    <property type="entry name" value="OTU"/>
    <property type="match status" value="1"/>
</dbReference>
<accession>A0A6C0JKK2</accession>
<dbReference type="InterPro" id="IPR003323">
    <property type="entry name" value="OTU_dom"/>
</dbReference>
<proteinExistence type="predicted"/>
<feature type="compositionally biased region" description="Basic residues" evidence="1">
    <location>
        <begin position="385"/>
        <end position="398"/>
    </location>
</feature>
<sequence>MEGYVLFDENELKKHFKIINNKATGNCLFESLAQNMLYFNEGKTIPFRDSRYGQVLTLAKKLRQDVCGFYLQFIRQHQGLANFPGTEQSNINYLITTNLLIYNNVDEHYNHAKYICNDNEWGDIVDALIICKLYECNLTIYRRIRKETYNFLDFTNNTESQTQTYCIRHFNLFDPDAGEGNHFEACIPISTPIPIPIPKLPDEKSTNKNKEQTITSREKPPPQPPTPIMEQSTPSHEKSPNENNEQTKSIENLNFNKLFIDIIIKEKRNFDIDLMKKIATAIFRNQNEYNDKLVYDLMWDLNDTDFEIIKGKFTEATNPPPSVGPGHVAVTSTSIPRNHPEEEPEASRPLSLPSTPRGPRRSSLLLQAETRAFNRSPSPSETNPNKRRSKKKSGKSKTRTLSLQLSKADDLHSKKRVKP</sequence>
<reference evidence="3" key="1">
    <citation type="journal article" date="2020" name="Nature">
        <title>Giant virus diversity and host interactions through global metagenomics.</title>
        <authorList>
            <person name="Schulz F."/>
            <person name="Roux S."/>
            <person name="Paez-Espino D."/>
            <person name="Jungbluth S."/>
            <person name="Walsh D.A."/>
            <person name="Denef V.J."/>
            <person name="McMahon K.D."/>
            <person name="Konstantinidis K.T."/>
            <person name="Eloe-Fadrosh E.A."/>
            <person name="Kyrpides N.C."/>
            <person name="Woyke T."/>
        </authorList>
    </citation>
    <scope>NUCLEOTIDE SEQUENCE</scope>
    <source>
        <strain evidence="3">GVMAG-M-3300027747-57</strain>
    </source>
</reference>
<dbReference type="EMBL" id="MN740431">
    <property type="protein sequence ID" value="QHU06192.1"/>
    <property type="molecule type" value="Genomic_DNA"/>
</dbReference>
<evidence type="ECO:0000259" key="2">
    <source>
        <dbReference type="PROSITE" id="PS50802"/>
    </source>
</evidence>
<feature type="compositionally biased region" description="Basic and acidic residues" evidence="1">
    <location>
        <begin position="200"/>
        <end position="220"/>
    </location>
</feature>
<evidence type="ECO:0000256" key="1">
    <source>
        <dbReference type="SAM" id="MobiDB-lite"/>
    </source>
</evidence>
<protein>
    <recommendedName>
        <fullName evidence="2">OTU domain-containing protein</fullName>
    </recommendedName>
</protein>
<feature type="region of interest" description="Disordered" evidence="1">
    <location>
        <begin position="314"/>
        <end position="419"/>
    </location>
</feature>